<evidence type="ECO:0000313" key="3">
    <source>
        <dbReference type="Proteomes" id="UP001430193"/>
    </source>
</evidence>
<keyword evidence="1" id="KW-1133">Transmembrane helix</keyword>
<comment type="caution">
    <text evidence="2">The sequence shown here is derived from an EMBL/GenBank/DDBJ whole genome shotgun (WGS) entry which is preliminary data.</text>
</comment>
<keyword evidence="1" id="KW-0472">Membrane</keyword>
<keyword evidence="1" id="KW-0812">Transmembrane</keyword>
<accession>A0ABS2KHN4</accession>
<gene>
    <name evidence="2" type="ORF">ISS99_14070</name>
</gene>
<name>A0ABS2KHN4_9GAMM</name>
<dbReference type="RefSeq" id="WP_204632223.1">
    <property type="nucleotide sequence ID" value="NZ_BSOC01000002.1"/>
</dbReference>
<sequence length="128" mass="13801">MRKISAIIIALCLLLPLQSCTYHGQTEILYPLSGDLPGNLAMAAIYLLPLTAFLRIKYRISAILTGAGACLAGLYFVTFTAPSWATNLLVGWYAYSVSSLAYLVASALEFRRVIKPKKLLKDGASGAT</sequence>
<reference evidence="2" key="1">
    <citation type="submission" date="2020-10" db="EMBL/GenBank/DDBJ databases">
        <title>Phylogeny of dyella-like bacteria.</title>
        <authorList>
            <person name="Fu J."/>
        </authorList>
    </citation>
    <scope>NUCLEOTIDE SEQUENCE</scope>
    <source>
        <strain evidence="2">DHON07</strain>
    </source>
</reference>
<keyword evidence="3" id="KW-1185">Reference proteome</keyword>
<evidence type="ECO:0000256" key="1">
    <source>
        <dbReference type="SAM" id="Phobius"/>
    </source>
</evidence>
<evidence type="ECO:0000313" key="2">
    <source>
        <dbReference type="EMBL" id="MBM7130661.1"/>
    </source>
</evidence>
<evidence type="ECO:0008006" key="4">
    <source>
        <dbReference type="Google" id="ProtNLM"/>
    </source>
</evidence>
<dbReference type="EMBL" id="JADIKF010000039">
    <property type="protein sequence ID" value="MBM7130661.1"/>
    <property type="molecule type" value="Genomic_DNA"/>
</dbReference>
<feature type="transmembrane region" description="Helical" evidence="1">
    <location>
        <begin position="60"/>
        <end position="78"/>
    </location>
</feature>
<protein>
    <recommendedName>
        <fullName evidence="4">Lipoprotein</fullName>
    </recommendedName>
</protein>
<dbReference type="Proteomes" id="UP001430193">
    <property type="component" value="Unassembled WGS sequence"/>
</dbReference>
<proteinExistence type="predicted"/>
<feature type="transmembrane region" description="Helical" evidence="1">
    <location>
        <begin position="90"/>
        <end position="110"/>
    </location>
</feature>
<organism evidence="2 3">
    <name type="scientific">Dyella mobilis</name>
    <dbReference type="NCBI Taxonomy" id="1849582"/>
    <lineage>
        <taxon>Bacteria</taxon>
        <taxon>Pseudomonadati</taxon>
        <taxon>Pseudomonadota</taxon>
        <taxon>Gammaproteobacteria</taxon>
        <taxon>Lysobacterales</taxon>
        <taxon>Rhodanobacteraceae</taxon>
        <taxon>Dyella</taxon>
    </lineage>
</organism>